<organism evidence="1 2">
    <name type="scientific">Priestia megaterium (strain ATCC 14581 / DSM 32 / CCUG 1817 / JCM 2506 / NBRC 15308 / NCIMB 9376 / NCTC 10342 / NRRL B-14308 / VKM B-512 / Ford 19)</name>
    <name type="common">Bacillus megaterium</name>
    <dbReference type="NCBI Taxonomy" id="1348623"/>
    <lineage>
        <taxon>Bacteria</taxon>
        <taxon>Bacillati</taxon>
        <taxon>Bacillota</taxon>
        <taxon>Bacilli</taxon>
        <taxon>Bacillales</taxon>
        <taxon>Bacillaceae</taxon>
        <taxon>Priestia</taxon>
    </lineage>
</organism>
<name>A0A0B6A7G9_PRIM2</name>
<dbReference type="RefSeq" id="WP_013056931.1">
    <property type="nucleotide sequence ID" value="NZ_BCVB01000004.1"/>
</dbReference>
<protein>
    <submittedName>
        <fullName evidence="1">Uncharacterized protein</fullName>
    </submittedName>
</protein>
<dbReference type="GeneID" id="93642591"/>
<dbReference type="EMBL" id="CP009920">
    <property type="protein sequence ID" value="AJI20875.1"/>
    <property type="molecule type" value="Genomic_DNA"/>
</dbReference>
<accession>A0A0B6A7G9</accession>
<proteinExistence type="predicted"/>
<gene>
    <name evidence="1" type="ORF">BG04_4597</name>
</gene>
<evidence type="ECO:0000313" key="1">
    <source>
        <dbReference type="EMBL" id="AJI20875.1"/>
    </source>
</evidence>
<dbReference type="Proteomes" id="UP000031829">
    <property type="component" value="Chromosome"/>
</dbReference>
<reference evidence="1 2" key="1">
    <citation type="journal article" date="2015" name="Genome Announc.">
        <title>Complete genome sequences for 35 biothreat assay-relevant bacillus species.</title>
        <authorList>
            <person name="Johnson S.L."/>
            <person name="Daligault H.E."/>
            <person name="Davenport K.W."/>
            <person name="Jaissle J."/>
            <person name="Frey K.G."/>
            <person name="Ladner J.T."/>
            <person name="Broomall S.M."/>
            <person name="Bishop-Lilly K.A."/>
            <person name="Bruce D.C."/>
            <person name="Gibbons H.S."/>
            <person name="Coyne S.R."/>
            <person name="Lo C.C."/>
            <person name="Meincke L."/>
            <person name="Munk A.C."/>
            <person name="Koroleva G.I."/>
            <person name="Rosenzweig C.N."/>
            <person name="Palacios G.F."/>
            <person name="Redden C.L."/>
            <person name="Minogue T.D."/>
            <person name="Chain P.S."/>
        </authorList>
    </citation>
    <scope>NUCLEOTIDE SEQUENCE [LARGE SCALE GENOMIC DNA]</scope>
    <source>
        <strain evidence="2">ATCC 14581 / DSM 32 / JCM 2506 / NBRC 15308 / NCIMB 9376 / NCTC 10342 / NRRL B-14308 / VKM B-512</strain>
    </source>
</reference>
<evidence type="ECO:0000313" key="2">
    <source>
        <dbReference type="Proteomes" id="UP000031829"/>
    </source>
</evidence>
<sequence>MHYYRISEGDHEEYCETILLHEKKFCKETFQSMVREAMNNKPGKIDRVDIVKYLIGHHSFQVAHIEAGFHSTYSEKVT</sequence>
<dbReference type="AlphaFoldDB" id="A0A0B6A7G9"/>
<dbReference type="KEGG" id="bmeg:BG04_4597"/>
<dbReference type="HOGENOM" id="CLU_2646959_0_0_9"/>